<dbReference type="EMBL" id="JAOYFB010000003">
    <property type="protein sequence ID" value="KAK4009674.1"/>
    <property type="molecule type" value="Genomic_DNA"/>
</dbReference>
<accession>A0ABQ9Z9U0</accession>
<proteinExistence type="predicted"/>
<comment type="caution">
    <text evidence="2">The sequence shown here is derived from an EMBL/GenBank/DDBJ whole genome shotgun (WGS) entry which is preliminary data.</text>
</comment>
<keyword evidence="3" id="KW-1185">Reference proteome</keyword>
<reference evidence="2 3" key="1">
    <citation type="journal article" date="2023" name="Nucleic Acids Res.">
        <title>The hologenome of Daphnia magna reveals possible DNA methylation and microbiome-mediated evolution of the host genome.</title>
        <authorList>
            <person name="Chaturvedi A."/>
            <person name="Li X."/>
            <person name="Dhandapani V."/>
            <person name="Marshall H."/>
            <person name="Kissane S."/>
            <person name="Cuenca-Cambronero M."/>
            <person name="Asole G."/>
            <person name="Calvet F."/>
            <person name="Ruiz-Romero M."/>
            <person name="Marangio P."/>
            <person name="Guigo R."/>
            <person name="Rago D."/>
            <person name="Mirbahai L."/>
            <person name="Eastwood N."/>
            <person name="Colbourne J.K."/>
            <person name="Zhou J."/>
            <person name="Mallon E."/>
            <person name="Orsini L."/>
        </authorList>
    </citation>
    <scope>NUCLEOTIDE SEQUENCE [LARGE SCALE GENOMIC DNA]</scope>
    <source>
        <strain evidence="2">LRV0_1</strain>
    </source>
</reference>
<feature type="region of interest" description="Disordered" evidence="1">
    <location>
        <begin position="37"/>
        <end position="58"/>
    </location>
</feature>
<protein>
    <submittedName>
        <fullName evidence="2">Uncharacterized protein</fullName>
    </submittedName>
</protein>
<gene>
    <name evidence="2" type="ORF">OUZ56_018820</name>
</gene>
<sequence length="128" mass="14709">MTALFLKCPVFGLYPFLPNGFERIPSKFVLTKFEKKKAAKNPNVKSDDETSWKNHARKQKKVVSRDPIILISAGIEKDDYLPEVFGSLREPYSKTPFYGSRSATIFTQMFNSKTNPPGRYEELRTVLK</sequence>
<evidence type="ECO:0000256" key="1">
    <source>
        <dbReference type="SAM" id="MobiDB-lite"/>
    </source>
</evidence>
<evidence type="ECO:0000313" key="2">
    <source>
        <dbReference type="EMBL" id="KAK4009674.1"/>
    </source>
</evidence>
<organism evidence="2 3">
    <name type="scientific">Daphnia magna</name>
    <dbReference type="NCBI Taxonomy" id="35525"/>
    <lineage>
        <taxon>Eukaryota</taxon>
        <taxon>Metazoa</taxon>
        <taxon>Ecdysozoa</taxon>
        <taxon>Arthropoda</taxon>
        <taxon>Crustacea</taxon>
        <taxon>Branchiopoda</taxon>
        <taxon>Diplostraca</taxon>
        <taxon>Cladocera</taxon>
        <taxon>Anomopoda</taxon>
        <taxon>Daphniidae</taxon>
        <taxon>Daphnia</taxon>
    </lineage>
</organism>
<evidence type="ECO:0000313" key="3">
    <source>
        <dbReference type="Proteomes" id="UP001234178"/>
    </source>
</evidence>
<name>A0ABQ9Z9U0_9CRUS</name>
<dbReference type="Proteomes" id="UP001234178">
    <property type="component" value="Unassembled WGS sequence"/>
</dbReference>